<keyword evidence="5 6" id="KW-0574">Periplasm</keyword>
<sequence length="503" mass="56372" precursor="true">MNRRQLLRASVAVSAAAMLPRAADAQSGAAVTFSPSYVRELARALATKAFVPPDEKLPDALKNLNYDQYRSIRFAPEKALWHDEKLPFEAQFFHRGFFYKNRVDVYQVANRNVTPVAYRRDDFSFGEGLGQWPDADLGFAGFRIHTPINKPDYYDELCVFLGASYFRAVAKGQTYGLSARGLAIDTGESKGEEFPVFKAFWLEKPAPNASSMVIHALLDSKSAAASYRFTIRPGQTTVFDVEMALYPRVDVEHAGLAPMTSMFFFGPNDRKEFDDFRPAVHDSDGLSIFNGRGEQIWRPLNNPHDLQVSSFGDVNLGGFGLMQRERNYLAYQDLESSFETRPSLWFEPIGDWGEGAVKLFEIPTKEEVHDNIAALWQPKQPLTAKSEHIFTYRLHWGPDAPKADALARFTRTGIGSRGDDSKLFVLELMGDHLKGVDPKTIRGVVTAEKAEIGNIVTQPNPATGGWRLSFQCSVKGHASIELRAFLAQNDAPVSEVWIYRWAP</sequence>
<dbReference type="GO" id="GO:0030246">
    <property type="term" value="F:carbohydrate binding"/>
    <property type="evidence" value="ECO:0007669"/>
    <property type="project" value="InterPro"/>
</dbReference>
<dbReference type="AlphaFoldDB" id="A0A0A3XJA3"/>
<dbReference type="HAMAP" id="MF_01069">
    <property type="entry name" value="MdoG_OpgG"/>
    <property type="match status" value="1"/>
</dbReference>
<evidence type="ECO:0000313" key="9">
    <source>
        <dbReference type="Proteomes" id="UP000030377"/>
    </source>
</evidence>
<evidence type="ECO:0000256" key="6">
    <source>
        <dbReference type="HAMAP-Rule" id="MF_01069"/>
    </source>
</evidence>
<evidence type="ECO:0000256" key="5">
    <source>
        <dbReference type="ARBA" id="ARBA00022764"/>
    </source>
</evidence>
<evidence type="ECO:0000259" key="7">
    <source>
        <dbReference type="Pfam" id="PF04349"/>
    </source>
</evidence>
<evidence type="ECO:0000313" key="8">
    <source>
        <dbReference type="EMBL" id="KGT74472.1"/>
    </source>
</evidence>
<protein>
    <recommendedName>
        <fullName evidence="6">Glucans biosynthesis protein G</fullName>
    </recommendedName>
</protein>
<dbReference type="PIRSF" id="PIRSF006281">
    <property type="entry name" value="MdoG"/>
    <property type="match status" value="1"/>
</dbReference>
<dbReference type="InterPro" id="IPR023704">
    <property type="entry name" value="MdoG_OpgG"/>
</dbReference>
<dbReference type="InterPro" id="IPR014438">
    <property type="entry name" value="Glucan_biosyn_MdoG/MdoD"/>
</dbReference>
<dbReference type="SUPFAM" id="SSF74650">
    <property type="entry name" value="Galactose mutarotase-like"/>
    <property type="match status" value="1"/>
</dbReference>
<dbReference type="UniPathway" id="UPA00637"/>
<feature type="chain" id="PRO_5008984074" description="Glucans biosynthesis protein G" evidence="6">
    <location>
        <begin position="26"/>
        <end position="503"/>
    </location>
</feature>
<dbReference type="PANTHER" id="PTHR30504">
    <property type="entry name" value="GLUCANS BIOSYNTHESIS PROTEIN"/>
    <property type="match status" value="1"/>
</dbReference>
<evidence type="ECO:0000256" key="4">
    <source>
        <dbReference type="ARBA" id="ARBA00022729"/>
    </source>
</evidence>
<accession>A0A0A3XJA3</accession>
<comment type="similarity">
    <text evidence="3 6">Belongs to the OpgD/OpgG family.</text>
</comment>
<dbReference type="InterPro" id="IPR014756">
    <property type="entry name" value="Ig_E-set"/>
</dbReference>
<comment type="subcellular location">
    <subcellularLocation>
        <location evidence="1 6">Periplasm</location>
    </subcellularLocation>
</comment>
<proteinExistence type="inferred from homology"/>
<dbReference type="Gene3D" id="2.60.40.10">
    <property type="entry name" value="Immunoglobulins"/>
    <property type="match status" value="1"/>
</dbReference>
<dbReference type="STRING" id="375.BKD09_RS14650"/>
<evidence type="ECO:0000256" key="3">
    <source>
        <dbReference type="ARBA" id="ARBA00009284"/>
    </source>
</evidence>
<dbReference type="GO" id="GO:0030288">
    <property type="term" value="C:outer membrane-bounded periplasmic space"/>
    <property type="evidence" value="ECO:0007669"/>
    <property type="project" value="TreeGrafter"/>
</dbReference>
<dbReference type="Gene3D" id="2.70.98.10">
    <property type="match status" value="1"/>
</dbReference>
<dbReference type="InterPro" id="IPR013783">
    <property type="entry name" value="Ig-like_fold"/>
</dbReference>
<keyword evidence="4 6" id="KW-0732">Signal</keyword>
<dbReference type="InterPro" id="IPR006311">
    <property type="entry name" value="TAT_signal"/>
</dbReference>
<dbReference type="Proteomes" id="UP000030377">
    <property type="component" value="Unassembled WGS sequence"/>
</dbReference>
<comment type="pathway">
    <text evidence="2 6">Glycan metabolism; osmoregulated periplasmic glucan (OPG) biosynthesis.</text>
</comment>
<dbReference type="PANTHER" id="PTHR30504:SF2">
    <property type="entry name" value="GLUCANS BIOSYNTHESIS PROTEIN G"/>
    <property type="match status" value="1"/>
</dbReference>
<evidence type="ECO:0000256" key="1">
    <source>
        <dbReference type="ARBA" id="ARBA00004418"/>
    </source>
</evidence>
<dbReference type="EMBL" id="JRPN01000031">
    <property type="protein sequence ID" value="KGT74472.1"/>
    <property type="molecule type" value="Genomic_DNA"/>
</dbReference>
<evidence type="ECO:0000256" key="2">
    <source>
        <dbReference type="ARBA" id="ARBA00005001"/>
    </source>
</evidence>
<comment type="function">
    <text evidence="6">Involved in the biosynthesis of osmoregulated periplasmic glucans (OPGs).</text>
</comment>
<dbReference type="InterPro" id="IPR011013">
    <property type="entry name" value="Gal_mutarotase_sf_dom"/>
</dbReference>
<comment type="caution">
    <text evidence="8">The sequence shown here is derived from an EMBL/GenBank/DDBJ whole genome shotgun (WGS) entry which is preliminary data.</text>
</comment>
<dbReference type="GO" id="GO:0051274">
    <property type="term" value="P:beta-glucan biosynthetic process"/>
    <property type="evidence" value="ECO:0007669"/>
    <property type="project" value="TreeGrafter"/>
</dbReference>
<gene>
    <name evidence="6" type="primary">opgG</name>
    <name evidence="8" type="ORF">MA20_38460</name>
</gene>
<feature type="signal peptide" evidence="6">
    <location>
        <begin position="1"/>
        <end position="25"/>
    </location>
</feature>
<name>A0A0A3XJA3_BRAJP</name>
<dbReference type="InterPro" id="IPR007444">
    <property type="entry name" value="Glucan_biosyn_MdoG_C"/>
</dbReference>
<dbReference type="SUPFAM" id="SSF81296">
    <property type="entry name" value="E set domains"/>
    <property type="match status" value="1"/>
</dbReference>
<dbReference type="GO" id="GO:0003824">
    <property type="term" value="F:catalytic activity"/>
    <property type="evidence" value="ECO:0007669"/>
    <property type="project" value="InterPro"/>
</dbReference>
<reference evidence="8 9" key="1">
    <citation type="submission" date="2014-09" db="EMBL/GenBank/DDBJ databases">
        <title>Draft genome of Bradyrhizobium japonicum Is-34.</title>
        <authorList>
            <person name="Tsurumaru H."/>
            <person name="Yamakawa T."/>
            <person name="Hashimoto S."/>
            <person name="Okizaki K."/>
            <person name="Kanesaki Y."/>
            <person name="Yoshikawa H."/>
            <person name="Yajima S."/>
        </authorList>
    </citation>
    <scope>NUCLEOTIDE SEQUENCE [LARGE SCALE GENOMIC DNA]</scope>
    <source>
        <strain evidence="8 9">Is-34</strain>
    </source>
</reference>
<dbReference type="Pfam" id="PF04349">
    <property type="entry name" value="MdoG"/>
    <property type="match status" value="1"/>
</dbReference>
<dbReference type="PROSITE" id="PS51318">
    <property type="entry name" value="TAT"/>
    <property type="match status" value="1"/>
</dbReference>
<feature type="domain" description="Glucan biosynthesis periplasmic MdoG C-terminal" evidence="7">
    <location>
        <begin position="33"/>
        <end position="501"/>
    </location>
</feature>
<dbReference type="InterPro" id="IPR014718">
    <property type="entry name" value="GH-type_carb-bd"/>
</dbReference>
<organism evidence="8 9">
    <name type="scientific">Bradyrhizobium japonicum</name>
    <dbReference type="NCBI Taxonomy" id="375"/>
    <lineage>
        <taxon>Bacteria</taxon>
        <taxon>Pseudomonadati</taxon>
        <taxon>Pseudomonadota</taxon>
        <taxon>Alphaproteobacteria</taxon>
        <taxon>Hyphomicrobiales</taxon>
        <taxon>Nitrobacteraceae</taxon>
        <taxon>Bradyrhizobium</taxon>
    </lineage>
</organism>
<dbReference type="FunFam" id="2.70.98.10:FF:000001">
    <property type="entry name" value="Glucans biosynthesis protein G"/>
    <property type="match status" value="1"/>
</dbReference>